<protein>
    <submittedName>
        <fullName evidence="1">Tigger transposable element-derived protein 4</fullName>
    </submittedName>
</protein>
<reference evidence="1 2" key="1">
    <citation type="journal article" date="2021" name="Elife">
        <title>Chloroplast acquisition without the gene transfer in kleptoplastic sea slugs, Plakobranchus ocellatus.</title>
        <authorList>
            <person name="Maeda T."/>
            <person name="Takahashi S."/>
            <person name="Yoshida T."/>
            <person name="Shimamura S."/>
            <person name="Takaki Y."/>
            <person name="Nagai Y."/>
            <person name="Toyoda A."/>
            <person name="Suzuki Y."/>
            <person name="Arimoto A."/>
            <person name="Ishii H."/>
            <person name="Satoh N."/>
            <person name="Nishiyama T."/>
            <person name="Hasebe M."/>
            <person name="Maruyama T."/>
            <person name="Minagawa J."/>
            <person name="Obokata J."/>
            <person name="Shigenobu S."/>
        </authorList>
    </citation>
    <scope>NUCLEOTIDE SEQUENCE [LARGE SCALE GENOMIC DNA]</scope>
</reference>
<keyword evidence="2" id="KW-1185">Reference proteome</keyword>
<accession>A0AAV4H9I9</accession>
<proteinExistence type="predicted"/>
<evidence type="ECO:0000313" key="2">
    <source>
        <dbReference type="Proteomes" id="UP000762676"/>
    </source>
</evidence>
<gene>
    <name evidence="1" type="ORF">ElyMa_000929800</name>
</gene>
<evidence type="ECO:0000313" key="1">
    <source>
        <dbReference type="EMBL" id="GFR94872.1"/>
    </source>
</evidence>
<comment type="caution">
    <text evidence="1">The sequence shown here is derived from an EMBL/GenBank/DDBJ whole genome shotgun (WGS) entry which is preliminary data.</text>
</comment>
<dbReference type="EMBL" id="BMAT01001893">
    <property type="protein sequence ID" value="GFR94872.1"/>
    <property type="molecule type" value="Genomic_DNA"/>
</dbReference>
<sequence>MDESGLLFKTSGHNSFYKKRDKCGCGKKSKDWITNLLDEKEELVVIRKFVTSRAFGSLYISDLLVIYKNWWKAWMTTEIFTNWLMGFNE</sequence>
<dbReference type="Proteomes" id="UP000762676">
    <property type="component" value="Unassembled WGS sequence"/>
</dbReference>
<organism evidence="1 2">
    <name type="scientific">Elysia marginata</name>
    <dbReference type="NCBI Taxonomy" id="1093978"/>
    <lineage>
        <taxon>Eukaryota</taxon>
        <taxon>Metazoa</taxon>
        <taxon>Spiralia</taxon>
        <taxon>Lophotrochozoa</taxon>
        <taxon>Mollusca</taxon>
        <taxon>Gastropoda</taxon>
        <taxon>Heterobranchia</taxon>
        <taxon>Euthyneura</taxon>
        <taxon>Panpulmonata</taxon>
        <taxon>Sacoglossa</taxon>
        <taxon>Placobranchoidea</taxon>
        <taxon>Plakobranchidae</taxon>
        <taxon>Elysia</taxon>
    </lineage>
</organism>
<name>A0AAV4H9I9_9GAST</name>
<dbReference type="AlphaFoldDB" id="A0AAV4H9I9"/>